<organism evidence="2 3">
    <name type="scientific">Apiospora phragmitis</name>
    <dbReference type="NCBI Taxonomy" id="2905665"/>
    <lineage>
        <taxon>Eukaryota</taxon>
        <taxon>Fungi</taxon>
        <taxon>Dikarya</taxon>
        <taxon>Ascomycota</taxon>
        <taxon>Pezizomycotina</taxon>
        <taxon>Sordariomycetes</taxon>
        <taxon>Xylariomycetidae</taxon>
        <taxon>Amphisphaeriales</taxon>
        <taxon>Apiosporaceae</taxon>
        <taxon>Apiospora</taxon>
    </lineage>
</organism>
<dbReference type="RefSeq" id="XP_066712020.1">
    <property type="nucleotide sequence ID" value="XM_066862910.1"/>
</dbReference>
<evidence type="ECO:0000259" key="1">
    <source>
        <dbReference type="Pfam" id="PF01467"/>
    </source>
</evidence>
<keyword evidence="3" id="KW-1185">Reference proteome</keyword>
<dbReference type="InterPro" id="IPR004821">
    <property type="entry name" value="Cyt_trans-like"/>
</dbReference>
<evidence type="ECO:0000313" key="3">
    <source>
        <dbReference type="Proteomes" id="UP001480595"/>
    </source>
</evidence>
<comment type="caution">
    <text evidence="2">The sequence shown here is derived from an EMBL/GenBank/DDBJ whole genome shotgun (WGS) entry which is preliminary data.</text>
</comment>
<dbReference type="Proteomes" id="UP001480595">
    <property type="component" value="Unassembled WGS sequence"/>
</dbReference>
<reference evidence="2 3" key="1">
    <citation type="submission" date="2023-01" db="EMBL/GenBank/DDBJ databases">
        <title>Analysis of 21 Apiospora genomes using comparative genomics revels a genus with tremendous synthesis potential of carbohydrate active enzymes and secondary metabolites.</title>
        <authorList>
            <person name="Sorensen T."/>
        </authorList>
    </citation>
    <scope>NUCLEOTIDE SEQUENCE [LARGE SCALE GENOMIC DNA]</scope>
    <source>
        <strain evidence="2 3">CBS 135458</strain>
    </source>
</reference>
<proteinExistence type="predicted"/>
<dbReference type="EMBL" id="JAQQWL010000011">
    <property type="protein sequence ID" value="KAK8049771.1"/>
    <property type="molecule type" value="Genomic_DNA"/>
</dbReference>
<dbReference type="Gene3D" id="3.40.50.620">
    <property type="entry name" value="HUPs"/>
    <property type="match status" value="1"/>
</dbReference>
<name>A0ABR1TSZ8_9PEZI</name>
<dbReference type="InterPro" id="IPR014729">
    <property type="entry name" value="Rossmann-like_a/b/a_fold"/>
</dbReference>
<dbReference type="Pfam" id="PF01467">
    <property type="entry name" value="CTP_transf_like"/>
    <property type="match status" value="1"/>
</dbReference>
<sequence>MDGSRSATADVAPYLEIFRKAEAGQGREPHPDYTGTFNPPHAGHLATLKHVFDHYGKDYNVVAVVVEMTHDRSLQRKFRRRPTADTLLLSSTQRLQIWEEALQNHEGKNDWCWIIGGYNFCEVDDGFKDMVLASTTLSGFEVRITQLQGGDHICPRFASSFWDDGDFIIPNISRPVEFEDDLGGMTALPGCIQWERIPDQEEPDNQGKEALV</sequence>
<feature type="domain" description="Cytidyltransferase-like" evidence="1">
    <location>
        <begin position="33"/>
        <end position="103"/>
    </location>
</feature>
<accession>A0ABR1TSZ8</accession>
<evidence type="ECO:0000313" key="2">
    <source>
        <dbReference type="EMBL" id="KAK8049771.1"/>
    </source>
</evidence>
<dbReference type="GeneID" id="92095973"/>
<protein>
    <recommendedName>
        <fullName evidence="1">Cytidyltransferase-like domain-containing protein</fullName>
    </recommendedName>
</protein>
<dbReference type="SUPFAM" id="SSF52374">
    <property type="entry name" value="Nucleotidylyl transferase"/>
    <property type="match status" value="1"/>
</dbReference>
<gene>
    <name evidence="2" type="ORF">PG994_011501</name>
</gene>